<evidence type="ECO:0000256" key="5">
    <source>
        <dbReference type="ARBA" id="ARBA00023136"/>
    </source>
</evidence>
<keyword evidence="4 6" id="KW-1133">Transmembrane helix</keyword>
<feature type="transmembrane region" description="Helical" evidence="6">
    <location>
        <begin position="139"/>
        <end position="163"/>
    </location>
</feature>
<evidence type="ECO:0000256" key="1">
    <source>
        <dbReference type="ARBA" id="ARBA00004141"/>
    </source>
</evidence>
<keyword evidence="8" id="KW-1185">Reference proteome</keyword>
<reference evidence="7 8" key="1">
    <citation type="submission" date="2021-12" db="EMBL/GenBank/DDBJ databases">
        <title>Genome sequencing of bacteria with rrn-lacking chromosome and rrn-plasmid.</title>
        <authorList>
            <person name="Anda M."/>
            <person name="Iwasaki W."/>
        </authorList>
    </citation>
    <scope>NUCLEOTIDE SEQUENCE [LARGE SCALE GENOMIC DNA]</scope>
    <source>
        <strain evidence="7 8">NBRC 101262</strain>
    </source>
</reference>
<dbReference type="Pfam" id="PF01940">
    <property type="entry name" value="DUF92"/>
    <property type="match status" value="1"/>
</dbReference>
<dbReference type="PANTHER" id="PTHR13353">
    <property type="entry name" value="TRANSMEMBRANE PROTEIN 19"/>
    <property type="match status" value="1"/>
</dbReference>
<dbReference type="Proteomes" id="UP001354989">
    <property type="component" value="Chromosome"/>
</dbReference>
<name>A0ABM7VEV0_9BACT</name>
<evidence type="ECO:0000256" key="4">
    <source>
        <dbReference type="ARBA" id="ARBA00022989"/>
    </source>
</evidence>
<protein>
    <recommendedName>
        <fullName evidence="9">DUF92 domain-containing protein</fullName>
    </recommendedName>
</protein>
<comment type="similarity">
    <text evidence="2">Belongs to the TMEM19 family.</text>
</comment>
<organism evidence="7 8">
    <name type="scientific">Persicobacter psychrovividus</name>
    <dbReference type="NCBI Taxonomy" id="387638"/>
    <lineage>
        <taxon>Bacteria</taxon>
        <taxon>Pseudomonadati</taxon>
        <taxon>Bacteroidota</taxon>
        <taxon>Cytophagia</taxon>
        <taxon>Cytophagales</taxon>
        <taxon>Persicobacteraceae</taxon>
        <taxon>Persicobacter</taxon>
    </lineage>
</organism>
<sequence>MIIALVAYKKKSTTIDGCFAMVLLGTGIHYCGGLTADLPLLLFFVIGSALSKFHPNPIQNIHQEEHARTAQQVLANGLTPLLAIILYYIYMSVPLLILYFGTVGIHLADTMSSEIGTYKKRKTFDLLSWKPITQGLSGGVSLIGLVAAAVGGLIMGILAFALIPSAMPVTILTITAISFSGALLDSLLGKILQVKYLCRNGHLTEKTHCHNAATQHFSGQAWANNSTINLLSALLPWLILSLLMI</sequence>
<evidence type="ECO:0000256" key="3">
    <source>
        <dbReference type="ARBA" id="ARBA00022692"/>
    </source>
</evidence>
<dbReference type="PANTHER" id="PTHR13353:SF5">
    <property type="entry name" value="TRANSMEMBRANE PROTEIN 19"/>
    <property type="match status" value="1"/>
</dbReference>
<evidence type="ECO:0008006" key="9">
    <source>
        <dbReference type="Google" id="ProtNLM"/>
    </source>
</evidence>
<evidence type="ECO:0000313" key="7">
    <source>
        <dbReference type="EMBL" id="BDC99447.1"/>
    </source>
</evidence>
<dbReference type="InterPro" id="IPR002794">
    <property type="entry name" value="DUF92_TMEM19"/>
</dbReference>
<proteinExistence type="inferred from homology"/>
<evidence type="ECO:0000256" key="2">
    <source>
        <dbReference type="ARBA" id="ARBA00009012"/>
    </source>
</evidence>
<evidence type="ECO:0000313" key="8">
    <source>
        <dbReference type="Proteomes" id="UP001354989"/>
    </source>
</evidence>
<keyword evidence="3 6" id="KW-0812">Transmembrane</keyword>
<dbReference type="EMBL" id="AP025292">
    <property type="protein sequence ID" value="BDC99447.1"/>
    <property type="molecule type" value="Genomic_DNA"/>
</dbReference>
<accession>A0ABM7VEV0</accession>
<feature type="transmembrane region" description="Helical" evidence="6">
    <location>
        <begin position="169"/>
        <end position="189"/>
    </location>
</feature>
<gene>
    <name evidence="7" type="ORF">PEPS_17280</name>
</gene>
<comment type="subcellular location">
    <subcellularLocation>
        <location evidence="1">Membrane</location>
        <topology evidence="1">Multi-pass membrane protein</topology>
    </subcellularLocation>
</comment>
<keyword evidence="5 6" id="KW-0472">Membrane</keyword>
<evidence type="ECO:0000256" key="6">
    <source>
        <dbReference type="SAM" id="Phobius"/>
    </source>
</evidence>